<feature type="compositionally biased region" description="Basic and acidic residues" evidence="1">
    <location>
        <begin position="156"/>
        <end position="167"/>
    </location>
</feature>
<dbReference type="AlphaFoldDB" id="A0AAD7WP87"/>
<evidence type="ECO:0000256" key="1">
    <source>
        <dbReference type="SAM" id="MobiDB-lite"/>
    </source>
</evidence>
<organism evidence="2 3">
    <name type="scientific">Aldrovandia affinis</name>
    <dbReference type="NCBI Taxonomy" id="143900"/>
    <lineage>
        <taxon>Eukaryota</taxon>
        <taxon>Metazoa</taxon>
        <taxon>Chordata</taxon>
        <taxon>Craniata</taxon>
        <taxon>Vertebrata</taxon>
        <taxon>Euteleostomi</taxon>
        <taxon>Actinopterygii</taxon>
        <taxon>Neopterygii</taxon>
        <taxon>Teleostei</taxon>
        <taxon>Notacanthiformes</taxon>
        <taxon>Halosauridae</taxon>
        <taxon>Aldrovandia</taxon>
    </lineage>
</organism>
<accession>A0AAD7WP87</accession>
<dbReference type="EMBL" id="JAINUG010000054">
    <property type="protein sequence ID" value="KAJ8404366.1"/>
    <property type="molecule type" value="Genomic_DNA"/>
</dbReference>
<feature type="region of interest" description="Disordered" evidence="1">
    <location>
        <begin position="104"/>
        <end position="167"/>
    </location>
</feature>
<evidence type="ECO:0000313" key="3">
    <source>
        <dbReference type="Proteomes" id="UP001221898"/>
    </source>
</evidence>
<gene>
    <name evidence="2" type="ORF">AAFF_G00341390</name>
</gene>
<protein>
    <submittedName>
        <fullName evidence="2">Uncharacterized protein</fullName>
    </submittedName>
</protein>
<dbReference type="Proteomes" id="UP001221898">
    <property type="component" value="Unassembled WGS sequence"/>
</dbReference>
<reference evidence="2" key="1">
    <citation type="journal article" date="2023" name="Science">
        <title>Genome structures resolve the early diversification of teleost fishes.</title>
        <authorList>
            <person name="Parey E."/>
            <person name="Louis A."/>
            <person name="Montfort J."/>
            <person name="Bouchez O."/>
            <person name="Roques C."/>
            <person name="Iampietro C."/>
            <person name="Lluch J."/>
            <person name="Castinel A."/>
            <person name="Donnadieu C."/>
            <person name="Desvignes T."/>
            <person name="Floi Bucao C."/>
            <person name="Jouanno E."/>
            <person name="Wen M."/>
            <person name="Mejri S."/>
            <person name="Dirks R."/>
            <person name="Jansen H."/>
            <person name="Henkel C."/>
            <person name="Chen W.J."/>
            <person name="Zahm M."/>
            <person name="Cabau C."/>
            <person name="Klopp C."/>
            <person name="Thompson A.W."/>
            <person name="Robinson-Rechavi M."/>
            <person name="Braasch I."/>
            <person name="Lecointre G."/>
            <person name="Bobe J."/>
            <person name="Postlethwait J.H."/>
            <person name="Berthelot C."/>
            <person name="Roest Crollius H."/>
            <person name="Guiguen Y."/>
        </authorList>
    </citation>
    <scope>NUCLEOTIDE SEQUENCE</scope>
    <source>
        <strain evidence="2">NC1722</strain>
    </source>
</reference>
<comment type="caution">
    <text evidence="2">The sequence shown here is derived from an EMBL/GenBank/DDBJ whole genome shotgun (WGS) entry which is preliminary data.</text>
</comment>
<name>A0AAD7WP87_9TELE</name>
<proteinExistence type="predicted"/>
<keyword evidence="3" id="KW-1185">Reference proteome</keyword>
<evidence type="ECO:0000313" key="2">
    <source>
        <dbReference type="EMBL" id="KAJ8404366.1"/>
    </source>
</evidence>
<sequence>MFELQTQCQAASYLQTLITPYTPARHLRSASSGKLTVPSLRAPGSRCSRSRLFSVLTPRWWNDLPQLWEFLRSLWMDVIEIGLDAQGLITGNLRTVQCADRSRWAKDNQGAGLKTPAGGEEEPPRKDSAGLFRSNPQRPRVPNATKSTCSRLAPNHGRECRSRGAQG</sequence>